<dbReference type="AlphaFoldDB" id="E9H5J7"/>
<comment type="function">
    <text evidence="6">Clathrin is the major protein of the polyhedral coat of coated pits and vesicles.</text>
</comment>
<dbReference type="GO" id="GO:0006886">
    <property type="term" value="P:intracellular protein transport"/>
    <property type="evidence" value="ECO:0007669"/>
    <property type="project" value="InterPro"/>
</dbReference>
<dbReference type="InterPro" id="IPR000996">
    <property type="entry name" value="Clathrin_L-chain"/>
</dbReference>
<dbReference type="OMA" id="IKQHCYN"/>
<comment type="subcellular location">
    <subcellularLocation>
        <location evidence="1 6">Cytoplasmic vesicle membrane</location>
        <topology evidence="1 6">Peripheral membrane protein</topology>
        <orientation evidence="1 6">Cytoplasmic side</orientation>
    </subcellularLocation>
    <subcellularLocation>
        <location evidence="6">Membrane</location>
        <location evidence="6">Coated pit</location>
        <topology evidence="6">Peripheral membrane protein</topology>
        <orientation evidence="6">Cytoplasmic side</orientation>
    </subcellularLocation>
    <text evidence="6">Cytoplasmic face of coated pits and vesicles.</text>
</comment>
<dbReference type="GO" id="GO:0072583">
    <property type="term" value="P:clathrin-dependent endocytosis"/>
    <property type="evidence" value="ECO:0000318"/>
    <property type="project" value="GO_Central"/>
</dbReference>
<dbReference type="InParanoid" id="E9H5J7"/>
<keyword evidence="7" id="KW-0175">Coiled coil</keyword>
<dbReference type="GO" id="GO:0005886">
    <property type="term" value="C:plasma membrane"/>
    <property type="evidence" value="ECO:0000318"/>
    <property type="project" value="GO_Central"/>
</dbReference>
<keyword evidence="3 6" id="KW-0472">Membrane</keyword>
<dbReference type="Pfam" id="PF01086">
    <property type="entry name" value="Clathrin_lg_ch"/>
    <property type="match status" value="1"/>
</dbReference>
<dbReference type="PANTHER" id="PTHR10639">
    <property type="entry name" value="CLATHRIN LIGHT CHAIN"/>
    <property type="match status" value="1"/>
</dbReference>
<keyword evidence="5 6" id="KW-0968">Cytoplasmic vesicle</keyword>
<accession>E9H5J7</accession>
<dbReference type="STRING" id="6669.E9H5J7"/>
<dbReference type="PROSITE" id="PS00581">
    <property type="entry name" value="CLATHRIN_LIGHT_CHN_2"/>
    <property type="match status" value="1"/>
</dbReference>
<evidence type="ECO:0000256" key="8">
    <source>
        <dbReference type="SAM" id="MobiDB-lite"/>
    </source>
</evidence>
<dbReference type="KEGG" id="dpx:DAPPUDRAFT_231370"/>
<feature type="coiled-coil region" evidence="7">
    <location>
        <begin position="153"/>
        <end position="184"/>
    </location>
</feature>
<dbReference type="PhylomeDB" id="E9H5J7"/>
<evidence type="ECO:0000256" key="6">
    <source>
        <dbReference type="RuleBase" id="RU363137"/>
    </source>
</evidence>
<dbReference type="HOGENOM" id="CLU_091462_0_0_1"/>
<keyword evidence="10" id="KW-1185">Reference proteome</keyword>
<dbReference type="GO" id="GO:0032050">
    <property type="term" value="F:clathrin heavy chain binding"/>
    <property type="evidence" value="ECO:0000318"/>
    <property type="project" value="GO_Central"/>
</dbReference>
<dbReference type="Proteomes" id="UP000000305">
    <property type="component" value="Unassembled WGS sequence"/>
</dbReference>
<sequence length="265" mass="30331">MFCSCWQVCIKCHITSYILLPHCCPTIFVFFKTMDAFGDDFTGVSEVADVDPAAEFLAREHDQLAGLEDLIPEVSQPEHVETIQDDFMTENAFEVQASEVAVNYELDAFSEVEVDNGLSNQLTGMGLKENGYSAPQMTSSIPREEPEKIRKWREEQKLRLEKKDEEEERKKQEMKEAARKELEDWYKHHKETIEKTRSANREAAITAEKELIGTPTEMEPGQEWERIAKLCDFNPKASRNSKDVSRMRSIILQLKQNPSVAAAGH</sequence>
<evidence type="ECO:0000256" key="4">
    <source>
        <dbReference type="ARBA" id="ARBA00023176"/>
    </source>
</evidence>
<evidence type="ECO:0000256" key="2">
    <source>
        <dbReference type="ARBA" id="ARBA00005263"/>
    </source>
</evidence>
<keyword evidence="4 6" id="KW-0168">Coated pit</keyword>
<evidence type="ECO:0000256" key="3">
    <source>
        <dbReference type="ARBA" id="ARBA00023136"/>
    </source>
</evidence>
<feature type="region of interest" description="Disordered" evidence="8">
    <location>
        <begin position="126"/>
        <end position="150"/>
    </location>
</feature>
<comment type="similarity">
    <text evidence="2 6">Belongs to the clathrin light chain family.</text>
</comment>
<protein>
    <recommendedName>
        <fullName evidence="6">Clathrin light chain</fullName>
    </recommendedName>
</protein>
<proteinExistence type="inferred from homology"/>
<dbReference type="GO" id="GO:0030125">
    <property type="term" value="C:clathrin vesicle coat"/>
    <property type="evidence" value="ECO:0000318"/>
    <property type="project" value="GO_Central"/>
</dbReference>
<dbReference type="FunCoup" id="E9H5J7">
    <property type="interactions" value="1525"/>
</dbReference>
<evidence type="ECO:0000313" key="9">
    <source>
        <dbReference type="EMBL" id="EFX72973.1"/>
    </source>
</evidence>
<evidence type="ECO:0000256" key="7">
    <source>
        <dbReference type="SAM" id="Coils"/>
    </source>
</evidence>
<dbReference type="GO" id="GO:0005198">
    <property type="term" value="F:structural molecule activity"/>
    <property type="evidence" value="ECO:0007669"/>
    <property type="project" value="InterPro"/>
</dbReference>
<dbReference type="OrthoDB" id="5512at2759"/>
<organism evidence="9 10">
    <name type="scientific">Daphnia pulex</name>
    <name type="common">Water flea</name>
    <dbReference type="NCBI Taxonomy" id="6669"/>
    <lineage>
        <taxon>Eukaryota</taxon>
        <taxon>Metazoa</taxon>
        <taxon>Ecdysozoa</taxon>
        <taxon>Arthropoda</taxon>
        <taxon>Crustacea</taxon>
        <taxon>Branchiopoda</taxon>
        <taxon>Diplostraca</taxon>
        <taxon>Cladocera</taxon>
        <taxon>Anomopoda</taxon>
        <taxon>Daphniidae</taxon>
        <taxon>Daphnia</taxon>
    </lineage>
</organism>
<gene>
    <name evidence="9" type="ORF">DAPPUDRAFT_231370</name>
</gene>
<name>E9H5J7_DAPPU</name>
<evidence type="ECO:0000256" key="5">
    <source>
        <dbReference type="ARBA" id="ARBA00023329"/>
    </source>
</evidence>
<dbReference type="PANTHER" id="PTHR10639:SF7">
    <property type="entry name" value="CLATHRIN LIGHT CHAIN"/>
    <property type="match status" value="1"/>
</dbReference>
<evidence type="ECO:0000256" key="1">
    <source>
        <dbReference type="ARBA" id="ARBA00004180"/>
    </source>
</evidence>
<dbReference type="EMBL" id="GL732594">
    <property type="protein sequence ID" value="EFX72973.1"/>
    <property type="molecule type" value="Genomic_DNA"/>
</dbReference>
<dbReference type="eggNOG" id="KOG4031">
    <property type="taxonomic scope" value="Eukaryota"/>
</dbReference>
<dbReference type="GO" id="GO:0030132">
    <property type="term" value="C:clathrin coat of coated pit"/>
    <property type="evidence" value="ECO:0007669"/>
    <property type="project" value="InterPro"/>
</dbReference>
<dbReference type="GO" id="GO:0030672">
    <property type="term" value="C:synaptic vesicle membrane"/>
    <property type="evidence" value="ECO:0000318"/>
    <property type="project" value="GO_Central"/>
</dbReference>
<reference evidence="9 10" key="1">
    <citation type="journal article" date="2011" name="Science">
        <title>The ecoresponsive genome of Daphnia pulex.</title>
        <authorList>
            <person name="Colbourne J.K."/>
            <person name="Pfrender M.E."/>
            <person name="Gilbert D."/>
            <person name="Thomas W.K."/>
            <person name="Tucker A."/>
            <person name="Oakley T.H."/>
            <person name="Tokishita S."/>
            <person name="Aerts A."/>
            <person name="Arnold G.J."/>
            <person name="Basu M.K."/>
            <person name="Bauer D.J."/>
            <person name="Caceres C.E."/>
            <person name="Carmel L."/>
            <person name="Casola C."/>
            <person name="Choi J.H."/>
            <person name="Detter J.C."/>
            <person name="Dong Q."/>
            <person name="Dusheyko S."/>
            <person name="Eads B.D."/>
            <person name="Frohlich T."/>
            <person name="Geiler-Samerotte K.A."/>
            <person name="Gerlach D."/>
            <person name="Hatcher P."/>
            <person name="Jogdeo S."/>
            <person name="Krijgsveld J."/>
            <person name="Kriventseva E.V."/>
            <person name="Kultz D."/>
            <person name="Laforsch C."/>
            <person name="Lindquist E."/>
            <person name="Lopez J."/>
            <person name="Manak J.R."/>
            <person name="Muller J."/>
            <person name="Pangilinan J."/>
            <person name="Patwardhan R.P."/>
            <person name="Pitluck S."/>
            <person name="Pritham E.J."/>
            <person name="Rechtsteiner A."/>
            <person name="Rho M."/>
            <person name="Rogozin I.B."/>
            <person name="Sakarya O."/>
            <person name="Salamov A."/>
            <person name="Schaack S."/>
            <person name="Shapiro H."/>
            <person name="Shiga Y."/>
            <person name="Skalitzky C."/>
            <person name="Smith Z."/>
            <person name="Souvorov A."/>
            <person name="Sung W."/>
            <person name="Tang Z."/>
            <person name="Tsuchiya D."/>
            <person name="Tu H."/>
            <person name="Vos H."/>
            <person name="Wang M."/>
            <person name="Wolf Y.I."/>
            <person name="Yamagata H."/>
            <person name="Yamada T."/>
            <person name="Ye Y."/>
            <person name="Shaw J.R."/>
            <person name="Andrews J."/>
            <person name="Crease T.J."/>
            <person name="Tang H."/>
            <person name="Lucas S.M."/>
            <person name="Robertson H.M."/>
            <person name="Bork P."/>
            <person name="Koonin E.V."/>
            <person name="Zdobnov E.M."/>
            <person name="Grigoriev I.V."/>
            <person name="Lynch M."/>
            <person name="Boore J.L."/>
        </authorList>
    </citation>
    <scope>NUCLEOTIDE SEQUENCE [LARGE SCALE GENOMIC DNA]</scope>
</reference>
<evidence type="ECO:0000313" key="10">
    <source>
        <dbReference type="Proteomes" id="UP000000305"/>
    </source>
</evidence>
<dbReference type="GO" id="GO:0030130">
    <property type="term" value="C:clathrin coat of trans-Golgi network vesicle"/>
    <property type="evidence" value="ECO:0007669"/>
    <property type="project" value="InterPro"/>
</dbReference>